<evidence type="ECO:0000256" key="1">
    <source>
        <dbReference type="SAM" id="Phobius"/>
    </source>
</evidence>
<feature type="transmembrane region" description="Helical" evidence="1">
    <location>
        <begin position="82"/>
        <end position="101"/>
    </location>
</feature>
<dbReference type="InterPro" id="IPR022606">
    <property type="entry name" value="DUF2914"/>
</dbReference>
<proteinExistence type="predicted"/>
<dbReference type="EMBL" id="MFLE01000018">
    <property type="protein sequence ID" value="OGG61361.1"/>
    <property type="molecule type" value="Genomic_DNA"/>
</dbReference>
<keyword evidence="1" id="KW-0472">Membrane</keyword>
<dbReference type="Pfam" id="PF11141">
    <property type="entry name" value="DUF2914"/>
    <property type="match status" value="1"/>
</dbReference>
<evidence type="ECO:0000313" key="3">
    <source>
        <dbReference type="EMBL" id="OGG61361.1"/>
    </source>
</evidence>
<keyword evidence="1" id="KW-1133">Transmembrane helix</keyword>
<feature type="transmembrane region" description="Helical" evidence="1">
    <location>
        <begin position="107"/>
        <end position="125"/>
    </location>
</feature>
<protein>
    <recommendedName>
        <fullName evidence="2">DUF2914 domain-containing protein</fullName>
    </recommendedName>
</protein>
<dbReference type="STRING" id="1798491.A3C87_00030"/>
<evidence type="ECO:0000259" key="2">
    <source>
        <dbReference type="Pfam" id="PF11141"/>
    </source>
</evidence>
<keyword evidence="1" id="KW-0812">Transmembrane</keyword>
<feature type="transmembrane region" description="Helical" evidence="1">
    <location>
        <begin position="44"/>
        <end position="62"/>
    </location>
</feature>
<dbReference type="Proteomes" id="UP000176511">
    <property type="component" value="Unassembled WGS sequence"/>
</dbReference>
<sequence>MEKIRAFIAWGKKNQHHLLSASFFVGFLIDSLTLNRVDDALDNIILASYMSIMMISTLVLYAALATKLPDRIVPFCRDYMPYLMQFAFGGVLSGMLIFYSRSGSWEASWPFLVIIIGVIAGNELLSRRAERLVFNLSVLFIALFSYTALIIPVLIGRMGEVVFVISSIIALGVFIVFVQALIAIVPNFIRLHLRSIVFAVAGIFATMQFLYFANLIPPIPLSLKDIGIYHKVERTQEGNYLLTYERQAWWRFWSRPDKTFTSSGGSVPHCYSSVFAPTKLATAIVHEWQQYDEASGEWLSRNTVSFGIAGGRAEGYRGYSYKESYTQGKWRCLVRTERGQTIGYTTFHIGEKSIISLDLETVIK</sequence>
<reference evidence="3 4" key="1">
    <citation type="journal article" date="2016" name="Nat. Commun.">
        <title>Thousands of microbial genomes shed light on interconnected biogeochemical processes in an aquifer system.</title>
        <authorList>
            <person name="Anantharaman K."/>
            <person name="Brown C.T."/>
            <person name="Hug L.A."/>
            <person name="Sharon I."/>
            <person name="Castelle C.J."/>
            <person name="Probst A.J."/>
            <person name="Thomas B.C."/>
            <person name="Singh A."/>
            <person name="Wilkins M.J."/>
            <person name="Karaoz U."/>
            <person name="Brodie E.L."/>
            <person name="Williams K.H."/>
            <person name="Hubbard S.S."/>
            <person name="Banfield J.F."/>
        </authorList>
    </citation>
    <scope>NUCLEOTIDE SEQUENCE [LARGE SCALE GENOMIC DNA]</scope>
</reference>
<feature type="domain" description="DUF2914" evidence="2">
    <location>
        <begin position="282"/>
        <end position="349"/>
    </location>
</feature>
<gene>
    <name evidence="3" type="ORF">A3C87_00030</name>
</gene>
<feature type="transmembrane region" description="Helical" evidence="1">
    <location>
        <begin position="161"/>
        <end position="184"/>
    </location>
</feature>
<name>A0A1F6DIY7_9BACT</name>
<comment type="caution">
    <text evidence="3">The sequence shown here is derived from an EMBL/GenBank/DDBJ whole genome shotgun (WGS) entry which is preliminary data.</text>
</comment>
<dbReference type="AlphaFoldDB" id="A0A1F6DIY7"/>
<organism evidence="3 4">
    <name type="scientific">Candidatus Kaiserbacteria bacterium RIFCSPHIGHO2_02_FULL_49_34</name>
    <dbReference type="NCBI Taxonomy" id="1798491"/>
    <lineage>
        <taxon>Bacteria</taxon>
        <taxon>Candidatus Kaiseribacteriota</taxon>
    </lineage>
</organism>
<feature type="transmembrane region" description="Helical" evidence="1">
    <location>
        <begin position="132"/>
        <end position="155"/>
    </location>
</feature>
<feature type="transmembrane region" description="Helical" evidence="1">
    <location>
        <begin position="196"/>
        <end position="216"/>
    </location>
</feature>
<evidence type="ECO:0000313" key="4">
    <source>
        <dbReference type="Proteomes" id="UP000176511"/>
    </source>
</evidence>
<accession>A0A1F6DIY7</accession>